<organism evidence="1">
    <name type="scientific">Fructobacillus tropaeoli</name>
    <dbReference type="NCBI Taxonomy" id="709323"/>
    <lineage>
        <taxon>Bacteria</taxon>
        <taxon>Bacillati</taxon>
        <taxon>Bacillota</taxon>
        <taxon>Bacilli</taxon>
        <taxon>Lactobacillales</taxon>
        <taxon>Lactobacillaceae</taxon>
        <taxon>Fructobacillus</taxon>
    </lineage>
</organism>
<dbReference type="RefSeq" id="WP_059393678.1">
    <property type="nucleotide sequence ID" value="NZ_CAUZLQ010000001.1"/>
</dbReference>
<dbReference type="Proteomes" id="UP000064514">
    <property type="component" value="Unassembled WGS sequence"/>
</dbReference>
<dbReference type="EMBL" id="DF968080">
    <property type="protein sequence ID" value="GAP04251.1"/>
    <property type="molecule type" value="Genomic_DNA"/>
</dbReference>
<sequence>MATIHTLGPKTTDSYKAAKHLQDEDPDYQGLTITLHENFEDVYQHLTDFIGDYFLVPTAYQSDDGDSWTRNNYRYLDHLTIQTTFALPTMPMLLTENQALKNKKAILHPATTELIHQYMIDSHQNLAVDFVPSKPLAQTAFEEGNYQYAIFSKQSFLPHDSLTIIKEYHPEMVWCLYQIK</sequence>
<dbReference type="AlphaFoldDB" id="A0A3F3GYZ9"/>
<reference evidence="1" key="1">
    <citation type="journal article" date="2015" name="BMC Genomics">
        <title>Comparative genomics of Fructobacillus spp. and Leuconostoc spp. reveals niche-specific evolution of Fructobacillus spp.</title>
        <authorList>
            <person name="Endo A."/>
            <person name="Tanizawa Y."/>
            <person name="Tanaka N."/>
            <person name="Maeno S."/>
            <person name="Kumar H."/>
            <person name="Shiwa Y."/>
            <person name="Okada S."/>
            <person name="Yoshikawa H."/>
            <person name="Dicks L."/>
            <person name="Nakagawa J."/>
            <person name="Arita M."/>
        </authorList>
    </citation>
    <scope>NUCLEOTIDE SEQUENCE [LARGE SCALE GENOMIC DNA]</scope>
    <source>
        <strain evidence="1">F214-1</strain>
    </source>
</reference>
<evidence type="ECO:0008006" key="2">
    <source>
        <dbReference type="Google" id="ProtNLM"/>
    </source>
</evidence>
<gene>
    <name evidence="1" type="ORF">FTRO_0031930</name>
</gene>
<dbReference type="STRING" id="709323.GCA_001047135_00796"/>
<evidence type="ECO:0000313" key="1">
    <source>
        <dbReference type="EMBL" id="GAP04251.1"/>
    </source>
</evidence>
<accession>A0A3F3GYZ9</accession>
<protein>
    <recommendedName>
        <fullName evidence="2">Prephenate dehydratase</fullName>
    </recommendedName>
</protein>
<proteinExistence type="predicted"/>
<name>A0A3F3GYZ9_9LACO</name>